<dbReference type="CDD" id="cd09917">
    <property type="entry name" value="F-box_SF"/>
    <property type="match status" value="1"/>
</dbReference>
<dbReference type="OrthoDB" id="3800738at2759"/>
<reference evidence="2 3" key="1">
    <citation type="submission" date="2019-04" db="EMBL/GenBank/DDBJ databases">
        <authorList>
            <consortium name="DOE Joint Genome Institute"/>
            <person name="Mondo S."/>
            <person name="Kjaerbolling I."/>
            <person name="Vesth T."/>
            <person name="Frisvad J.C."/>
            <person name="Nybo J.L."/>
            <person name="Theobald S."/>
            <person name="Kildgaard S."/>
            <person name="Isbrandt T."/>
            <person name="Kuo A."/>
            <person name="Sato A."/>
            <person name="Lyhne E.K."/>
            <person name="Kogle M.E."/>
            <person name="Wiebenga A."/>
            <person name="Kun R.S."/>
            <person name="Lubbers R.J."/>
            <person name="Makela M.R."/>
            <person name="Barry K."/>
            <person name="Chovatia M."/>
            <person name="Clum A."/>
            <person name="Daum C."/>
            <person name="Haridas S."/>
            <person name="He G."/>
            <person name="LaButti K."/>
            <person name="Lipzen A."/>
            <person name="Riley R."/>
            <person name="Salamov A."/>
            <person name="Simmons B.A."/>
            <person name="Magnuson J.K."/>
            <person name="Henrissat B."/>
            <person name="Mortensen U.H."/>
            <person name="Larsen T.O."/>
            <person name="Devries R.P."/>
            <person name="Grigoriev I.V."/>
            <person name="Machida M."/>
            <person name="Baker S.E."/>
            <person name="Andersen M.R."/>
            <person name="Cantor M.N."/>
            <person name="Hua S.X."/>
        </authorList>
    </citation>
    <scope>NUCLEOTIDE SEQUENCE [LARGE SCALE GENOMIC DNA]</scope>
    <source>
        <strain evidence="2 3">CBS 119388</strain>
    </source>
</reference>
<dbReference type="EMBL" id="ML736866">
    <property type="protein sequence ID" value="KAE8398147.1"/>
    <property type="molecule type" value="Genomic_DNA"/>
</dbReference>
<dbReference type="GeneID" id="43673584"/>
<dbReference type="InterPro" id="IPR036047">
    <property type="entry name" value="F-box-like_dom_sf"/>
</dbReference>
<name>A0A5N6HPJ0_9EURO</name>
<dbReference type="RefSeq" id="XP_031935466.1">
    <property type="nucleotide sequence ID" value="XM_032088893.1"/>
</dbReference>
<dbReference type="SUPFAM" id="SSF81383">
    <property type="entry name" value="F-box domain"/>
    <property type="match status" value="1"/>
</dbReference>
<accession>A0A5N7CWL0</accession>
<dbReference type="Proteomes" id="UP000325579">
    <property type="component" value="Unassembled WGS sequence"/>
</dbReference>
<proteinExistence type="predicted"/>
<protein>
    <submittedName>
        <fullName evidence="2">Uncharacterized protein</fullName>
    </submittedName>
</protein>
<sequence>MPPHKIFLIPEILEQILLQTPPQTLLTAAQRTSQTWHALITTSPKLQEALFFKPKKPLTPSSSSRSNTTHRTLNPLLTPKIWPHLFRKRLDSQPAIATAATTNYGYTLPPADPLEAELYLRPDASWRRMLVQQPPTSSIGVFVMHSSWIASDDDVAPANVFKVEVEFLTLGHLHWSAVVGGSLLPLERAGCFWDRADYYTAKDVAWRREIELALDRYRDKLLPFFVAENKGSLRSWRDGLGVDWPLGFTGSRRRHGHGSNKAGAGRVGSLWSAESTSSCDRRLKSKLRDCRRERTPIGNRNDGMSATDGRKEGRRKVGKAPHYRTSCSSRVAGCQKFVWRNTTSGDRFVKPRYNAWNVGVRTKRRAGKTG</sequence>
<feature type="compositionally biased region" description="Basic residues" evidence="1">
    <location>
        <begin position="312"/>
        <end position="321"/>
    </location>
</feature>
<keyword evidence="3" id="KW-1185">Reference proteome</keyword>
<organism evidence="2 3">
    <name type="scientific">Aspergillus pseudonomiae</name>
    <dbReference type="NCBI Taxonomy" id="1506151"/>
    <lineage>
        <taxon>Eukaryota</taxon>
        <taxon>Fungi</taxon>
        <taxon>Dikarya</taxon>
        <taxon>Ascomycota</taxon>
        <taxon>Pezizomycotina</taxon>
        <taxon>Eurotiomycetes</taxon>
        <taxon>Eurotiomycetidae</taxon>
        <taxon>Eurotiales</taxon>
        <taxon>Aspergillaceae</taxon>
        <taxon>Aspergillus</taxon>
        <taxon>Aspergillus subgen. Circumdati</taxon>
    </lineage>
</organism>
<evidence type="ECO:0000313" key="3">
    <source>
        <dbReference type="Proteomes" id="UP000325579"/>
    </source>
</evidence>
<evidence type="ECO:0000313" key="2">
    <source>
        <dbReference type="EMBL" id="KAE8398147.1"/>
    </source>
</evidence>
<evidence type="ECO:0000256" key="1">
    <source>
        <dbReference type="SAM" id="MobiDB-lite"/>
    </source>
</evidence>
<accession>A0A5N6HPJ0</accession>
<feature type="region of interest" description="Disordered" evidence="1">
    <location>
        <begin position="293"/>
        <end position="321"/>
    </location>
</feature>
<gene>
    <name evidence="2" type="ORF">BDV37DRAFT_291246</name>
</gene>
<dbReference type="AlphaFoldDB" id="A0A5N6HPJ0"/>